<dbReference type="eggNOG" id="ENOG502QRRY">
    <property type="taxonomic scope" value="Eukaryota"/>
</dbReference>
<evidence type="ECO:0000256" key="3">
    <source>
        <dbReference type="SAM" id="MobiDB-lite"/>
    </source>
</evidence>
<gene>
    <name evidence="4" type="ORF">AMTR_s00133p00020030</name>
</gene>
<keyword evidence="2" id="KW-0809">Transit peptide</keyword>
<evidence type="ECO:0000313" key="4">
    <source>
        <dbReference type="EMBL" id="ERN04401.1"/>
    </source>
</evidence>
<dbReference type="HOGENOM" id="CLU_062935_1_0_1"/>
<comment type="similarity">
    <text evidence="1">Belongs to the Whirly family.</text>
</comment>
<dbReference type="Gene3D" id="2.30.31.10">
    <property type="entry name" value="Transcriptional Coactivator Pc4, Chain A"/>
    <property type="match status" value="1"/>
</dbReference>
<evidence type="ECO:0000256" key="2">
    <source>
        <dbReference type="ARBA" id="ARBA00022946"/>
    </source>
</evidence>
<dbReference type="OMA" id="DYFEPQQ"/>
<dbReference type="EMBL" id="KI394265">
    <property type="protein sequence ID" value="ERN04401.1"/>
    <property type="molecule type" value="Genomic_DNA"/>
</dbReference>
<reference evidence="5" key="1">
    <citation type="journal article" date="2013" name="Science">
        <title>The Amborella genome and the evolution of flowering plants.</title>
        <authorList>
            <consortium name="Amborella Genome Project"/>
        </authorList>
    </citation>
    <scope>NUCLEOTIDE SEQUENCE [LARGE SCALE GENOMIC DNA]</scope>
</reference>
<name>W1P9V1_AMBTC</name>
<dbReference type="GO" id="GO:0006355">
    <property type="term" value="P:regulation of DNA-templated transcription"/>
    <property type="evidence" value="ECO:0007669"/>
    <property type="project" value="InterPro"/>
</dbReference>
<dbReference type="InterPro" id="IPR009044">
    <property type="entry name" value="ssDNA-bd_transcriptional_reg"/>
</dbReference>
<sequence length="274" mass="30433">MPQASLRLSASLSPTPVSSHQKLPPLPCLTTPLSLRLSLRLSSRLGFTRRRGFLSKDFTLKCRRPEYFEPQKFTPPADNSFNGQSSGLSGRVYVGHSIFKGKAALTIEPKAPEFTALESGACKVVKDGSILLQFAPAVGTRQYDWNRKQVFSLSVAEIGALMSLGMKDTCEFYHDPFKGRSEEGKIRKVLKVEPLPDGSGYFFNLSVSNRPLNIDDSIYIPVTKAEFAVIVSAFNFILPYLLGWHAFAESIRPVDTSQLTNANQRRGAELEWGR</sequence>
<dbReference type="GO" id="GO:0006952">
    <property type="term" value="P:defense response"/>
    <property type="evidence" value="ECO:0007669"/>
    <property type="project" value="InterPro"/>
</dbReference>
<evidence type="ECO:0000256" key="1">
    <source>
        <dbReference type="ARBA" id="ARBA00006061"/>
    </source>
</evidence>
<dbReference type="KEGG" id="atr:18432561"/>
<accession>W1P9V1</accession>
<evidence type="ECO:0008006" key="6">
    <source>
        <dbReference type="Google" id="ProtNLM"/>
    </source>
</evidence>
<evidence type="ECO:0000313" key="5">
    <source>
        <dbReference type="Proteomes" id="UP000017836"/>
    </source>
</evidence>
<dbReference type="Proteomes" id="UP000017836">
    <property type="component" value="Unassembled WGS sequence"/>
</dbReference>
<dbReference type="OrthoDB" id="511009at2759"/>
<dbReference type="InterPro" id="IPR013742">
    <property type="entry name" value="Whirly"/>
</dbReference>
<dbReference type="Pfam" id="PF08536">
    <property type="entry name" value="Whirly"/>
    <property type="match status" value="1"/>
</dbReference>
<dbReference type="PANTHER" id="PTHR31745:SF2">
    <property type="entry name" value="SINGLE-STRANDED DNA-BINDING PROTEIN WHY1, CHLOROPLASTIC"/>
    <property type="match status" value="1"/>
</dbReference>
<dbReference type="PANTHER" id="PTHR31745">
    <property type="entry name" value="SINGLE-STRANDED DNA-BINDING PROTEIN WHY2, MITOCHONDRIAL"/>
    <property type="match status" value="1"/>
</dbReference>
<dbReference type="Gramene" id="ERN04401">
    <property type="protein sequence ID" value="ERN04401"/>
    <property type="gene ID" value="AMTR_s00133p00020030"/>
</dbReference>
<proteinExistence type="inferred from homology"/>
<dbReference type="GO" id="GO:0003697">
    <property type="term" value="F:single-stranded DNA binding"/>
    <property type="evidence" value="ECO:0007669"/>
    <property type="project" value="InterPro"/>
</dbReference>
<feature type="compositionally biased region" description="Polar residues" evidence="3">
    <location>
        <begin position="1"/>
        <end position="21"/>
    </location>
</feature>
<keyword evidence="5" id="KW-1185">Reference proteome</keyword>
<dbReference type="AlphaFoldDB" id="W1P9V1"/>
<dbReference type="STRING" id="13333.W1P9V1"/>
<protein>
    <recommendedName>
        <fullName evidence="6">WHY domain class transcription factor</fullName>
    </recommendedName>
</protein>
<dbReference type="SUPFAM" id="SSF54447">
    <property type="entry name" value="ssDNA-binding transcriptional regulator domain"/>
    <property type="match status" value="1"/>
</dbReference>
<dbReference type="FunFam" id="2.30.31.10:FF:000002">
    <property type="entry name" value="Single-stranded DNA-binding protein WHY2, mitochondrial"/>
    <property type="match status" value="1"/>
</dbReference>
<organism evidence="4 5">
    <name type="scientific">Amborella trichopoda</name>
    <dbReference type="NCBI Taxonomy" id="13333"/>
    <lineage>
        <taxon>Eukaryota</taxon>
        <taxon>Viridiplantae</taxon>
        <taxon>Streptophyta</taxon>
        <taxon>Embryophyta</taxon>
        <taxon>Tracheophyta</taxon>
        <taxon>Spermatophyta</taxon>
        <taxon>Magnoliopsida</taxon>
        <taxon>Amborellales</taxon>
        <taxon>Amborellaceae</taxon>
        <taxon>Amborella</taxon>
    </lineage>
</organism>
<feature type="region of interest" description="Disordered" evidence="3">
    <location>
        <begin position="1"/>
        <end position="23"/>
    </location>
</feature>